<dbReference type="Pfam" id="PF12412">
    <property type="entry name" value="DUF3667"/>
    <property type="match status" value="1"/>
</dbReference>
<dbReference type="InterPro" id="IPR022134">
    <property type="entry name" value="DUF3667"/>
</dbReference>
<keyword evidence="3" id="KW-1185">Reference proteome</keyword>
<keyword evidence="1" id="KW-1133">Transmembrane helix</keyword>
<organism evidence="2 3">
    <name type="scientific">Hymenobacter jejuensis</name>
    <dbReference type="NCBI Taxonomy" id="2502781"/>
    <lineage>
        <taxon>Bacteria</taxon>
        <taxon>Pseudomonadati</taxon>
        <taxon>Bacteroidota</taxon>
        <taxon>Cytophagia</taxon>
        <taxon>Cytophagales</taxon>
        <taxon>Hymenobacteraceae</taxon>
        <taxon>Hymenobacter</taxon>
    </lineage>
</organism>
<dbReference type="AlphaFoldDB" id="A0A5B7ZXI4"/>
<evidence type="ECO:0000256" key="1">
    <source>
        <dbReference type="SAM" id="Phobius"/>
    </source>
</evidence>
<accession>A0A5B7ZXI4</accession>
<feature type="transmembrane region" description="Helical" evidence="1">
    <location>
        <begin position="324"/>
        <end position="348"/>
    </location>
</feature>
<proteinExistence type="predicted"/>
<sequence>MAHLHTKLPVCANCYYAFPEGGPDDYCPRCGQQNHDINIGFGHVVEETLEGIFHFDGKVFRTAGLLLFHPGELTKRFLAGHRVPYVPPIRLYIFISFVFFFVLSLRFGHEEKKQEKALTAQQQRQRDQGLRQLDSLQKAGFVPPGVAARVPPRATAKPASKNEPGVGFTIGKTHLGPDEIKRLPAEPTNAQLDSVLRSKGEKSSFWGRLSVRRFIYWRDTTRAEKIHQGLRALSIALFLLLPLAALLLKGVYFRQHRNYVAHLIFTVHLHCFLFLLFLAVLLLGYAPFLEEYSAWLLWLIPVYFVVALHGFYQQSWGKTIGKSLLLGLTYTFTLLFAVVSALAMGFILF</sequence>
<keyword evidence="1" id="KW-0472">Membrane</keyword>
<keyword evidence="1" id="KW-0812">Transmembrane</keyword>
<evidence type="ECO:0000313" key="3">
    <source>
        <dbReference type="Proteomes" id="UP000305398"/>
    </source>
</evidence>
<feature type="transmembrane region" description="Helical" evidence="1">
    <location>
        <begin position="232"/>
        <end position="253"/>
    </location>
</feature>
<name>A0A5B7ZXI4_9BACT</name>
<evidence type="ECO:0000313" key="2">
    <source>
        <dbReference type="EMBL" id="QDA59854.1"/>
    </source>
</evidence>
<protein>
    <submittedName>
        <fullName evidence="2">DUF3667 domain-containing protein</fullName>
    </submittedName>
</protein>
<gene>
    <name evidence="2" type="ORF">FHG12_06910</name>
</gene>
<dbReference type="KEGG" id="hyj:FHG12_06910"/>
<dbReference type="OrthoDB" id="7446256at2"/>
<feature type="transmembrane region" description="Helical" evidence="1">
    <location>
        <begin position="295"/>
        <end position="312"/>
    </location>
</feature>
<dbReference type="EMBL" id="CP040896">
    <property type="protein sequence ID" value="QDA59854.1"/>
    <property type="molecule type" value="Genomic_DNA"/>
</dbReference>
<reference evidence="2 3" key="1">
    <citation type="submission" date="2019-06" db="EMBL/GenBank/DDBJ databases">
        <authorList>
            <person name="Srinivasan S."/>
        </authorList>
    </citation>
    <scope>NUCLEOTIDE SEQUENCE [LARGE SCALE GENOMIC DNA]</scope>
    <source>
        <strain evidence="2 3">17J68-5</strain>
    </source>
</reference>
<feature type="transmembrane region" description="Helical" evidence="1">
    <location>
        <begin position="259"/>
        <end position="283"/>
    </location>
</feature>
<feature type="transmembrane region" description="Helical" evidence="1">
    <location>
        <begin position="89"/>
        <end position="108"/>
    </location>
</feature>
<dbReference type="RefSeq" id="WP_139515034.1">
    <property type="nucleotide sequence ID" value="NZ_CP040896.1"/>
</dbReference>
<dbReference type="Proteomes" id="UP000305398">
    <property type="component" value="Chromosome"/>
</dbReference>